<feature type="region of interest" description="Disordered" evidence="5">
    <location>
        <begin position="612"/>
        <end position="639"/>
    </location>
</feature>
<dbReference type="InterPro" id="IPR057027">
    <property type="entry name" value="TPR_mt"/>
</dbReference>
<sequence>MPGERIIVDGLWRCLCPSADLITLSHLSRPRSGSRQRSILSPGSNAHISSRSSRRQYHFEYDRIPFNPRTHKPQDDYTEEEKVRIEYLKRVAKRTPWVPEEFFGNVESLASQLESIPTKTIYAALKELARVQDTYWSTVKLVEYLVKERKEKPNSILYEYLIRANIDKTRGSADVAGRLLEEMRKLRISTTPQIYQAILEVTAVHPDYVLRNTALFEMKNRWYSPTADDSVNIIIGLLRDNQYELALEKLEELHKSSFRIPLWLYDVFLYTFGDLGFHEETLSILKHRIKVANLVREPLSLNSWHFLLDVFSRDAFYEGIKYVWDRSVSPGYINPPDGVVINILNAASNHTDAGLAIRAIQMLSNRGKKLELHHYEALIDIHAQQHELLKAFTTLCISAKADLRPSLSSTRSIFRVLRNSPEETDNALAILNDLRLQHLVPAAAFNVVLEATELHRGFEAALDLYRSVRQICADGPDIETYHILLGHCTMRKTMNFLFAEMGAFSIEPTQTTYDHLIRISSMQDNYEQAFAFLEKMKSCKTGGMSNNWWVSRGSALALVRRCIHSEDIRAQEIVDECRKRGMSIDAEVQQLLEASQRQRESAELDFNTLIKQVPSTVPETTIPPQEVEDPQPKEASSWM</sequence>
<comment type="function">
    <text evidence="3">Regulates mitochondrial small subunit maturation by controlling 15S rRNA 5'-end processing. Localizes to the 5' precursor of the 15S rRNA in a position that is subsequently occupied by mS47 in the mature yeast mtSSU. Uses structure and sequence-specific RNA recognition, binding to a single-stranded region of the precursor and specifically recognizing bases -6 to -1. The exchange of Ccm1 for mS47 is coupled to the irreversible removal of precursor rRNA that is accompanied by conformational changes of the mitoribosomal proteins uS5m and mS26. These conformational changes signal completion of 5'-end rRNA processing through protection of the mature 5'-end of the 15S rRNA and stabilization of mS47. The removal of the 5' precursor together with the dissociation of Ccm1 may be catalyzed by the 5'-3' exoribonuclease Pet127. Involved in the specific removal of group I introns in mitochondrial encoded transcripts.</text>
</comment>
<organism evidence="8 9">
    <name type="scientific">Daldinia eschscholtzii</name>
    <dbReference type="NCBI Taxonomy" id="292717"/>
    <lineage>
        <taxon>Eukaryota</taxon>
        <taxon>Fungi</taxon>
        <taxon>Dikarya</taxon>
        <taxon>Ascomycota</taxon>
        <taxon>Pezizomycotina</taxon>
        <taxon>Sordariomycetes</taxon>
        <taxon>Xylariomycetidae</taxon>
        <taxon>Xylariales</taxon>
        <taxon>Hypoxylaceae</taxon>
        <taxon>Daldinia</taxon>
    </lineage>
</organism>
<accession>A0AAX6MQC3</accession>
<protein>
    <recommendedName>
        <fullName evidence="10">Pentatricopeptide repeat protein</fullName>
    </recommendedName>
</protein>
<dbReference type="EMBL" id="JBANMG010000004">
    <property type="protein sequence ID" value="KAK6954819.1"/>
    <property type="molecule type" value="Genomic_DNA"/>
</dbReference>
<name>A0AAX6MQC3_9PEZI</name>
<dbReference type="PANTHER" id="PTHR47936:SF1">
    <property type="entry name" value="PENTATRICOPEPTIDE REPEAT-CONTAINING PROTEIN GUN1, CHLOROPLASTIC"/>
    <property type="match status" value="1"/>
</dbReference>
<reference evidence="8 9" key="1">
    <citation type="journal article" date="2024" name="Front Chem Biol">
        <title>Unveiling the potential of Daldinia eschscholtzii MFLUCC 19-0629 through bioactivity and bioinformatics studies for enhanced sustainable agriculture production.</title>
        <authorList>
            <person name="Brooks S."/>
            <person name="Weaver J.A."/>
            <person name="Klomchit A."/>
            <person name="Alharthi S.A."/>
            <person name="Onlamun T."/>
            <person name="Nurani R."/>
            <person name="Vong T.K."/>
            <person name="Alberti F."/>
            <person name="Greco C."/>
        </authorList>
    </citation>
    <scope>NUCLEOTIDE SEQUENCE [LARGE SCALE GENOMIC DNA]</scope>
    <source>
        <strain evidence="8">MFLUCC 19-0629</strain>
    </source>
</reference>
<feature type="compositionally biased region" description="Polar residues" evidence="5">
    <location>
        <begin position="612"/>
        <end position="623"/>
    </location>
</feature>
<proteinExistence type="inferred from homology"/>
<keyword evidence="9" id="KW-1185">Reference proteome</keyword>
<evidence type="ECO:0000256" key="1">
    <source>
        <dbReference type="ARBA" id="ARBA00006192"/>
    </source>
</evidence>
<feature type="domain" description="Pentatricopeptide repeat-containing protein-mitochondrial" evidence="6">
    <location>
        <begin position="337"/>
        <end position="467"/>
    </location>
</feature>
<dbReference type="PANTHER" id="PTHR47936">
    <property type="entry name" value="PPR_LONG DOMAIN-CONTAINING PROTEIN"/>
    <property type="match status" value="1"/>
</dbReference>
<dbReference type="Pfam" id="PF23276">
    <property type="entry name" value="TPR_24"/>
    <property type="match status" value="1"/>
</dbReference>
<comment type="similarity">
    <text evidence="1">Belongs to the CCM1 family.</text>
</comment>
<feature type="region of interest" description="Disordered" evidence="5">
    <location>
        <begin position="32"/>
        <end position="55"/>
    </location>
</feature>
<comment type="caution">
    <text evidence="8">The sequence shown here is derived from an EMBL/GenBank/DDBJ whole genome shotgun (WGS) entry which is preliminary data.</text>
</comment>
<dbReference type="Gene3D" id="1.25.40.10">
    <property type="entry name" value="Tetratricopeptide repeat domain"/>
    <property type="match status" value="2"/>
</dbReference>
<evidence type="ECO:0000256" key="3">
    <source>
        <dbReference type="ARBA" id="ARBA00044493"/>
    </source>
</evidence>
<evidence type="ECO:0000259" key="7">
    <source>
        <dbReference type="Pfam" id="PF23279"/>
    </source>
</evidence>
<feature type="domain" description="Tetratricopeptide repeats fungi 2" evidence="7">
    <location>
        <begin position="545"/>
        <end position="591"/>
    </location>
</feature>
<evidence type="ECO:0000259" key="6">
    <source>
        <dbReference type="Pfam" id="PF23276"/>
    </source>
</evidence>
<keyword evidence="2" id="KW-0677">Repeat</keyword>
<comment type="subunit">
    <text evidence="4">Binds to mitochondrial small subunit 15S rRNA.</text>
</comment>
<evidence type="ECO:0000256" key="2">
    <source>
        <dbReference type="ARBA" id="ARBA00022737"/>
    </source>
</evidence>
<evidence type="ECO:0000313" key="9">
    <source>
        <dbReference type="Proteomes" id="UP001369815"/>
    </source>
</evidence>
<feature type="compositionally biased region" description="Polar residues" evidence="5">
    <location>
        <begin position="35"/>
        <end position="51"/>
    </location>
</feature>
<dbReference type="InterPro" id="IPR057029">
    <property type="entry name" value="TPR_fung_2"/>
</dbReference>
<evidence type="ECO:0008006" key="10">
    <source>
        <dbReference type="Google" id="ProtNLM"/>
    </source>
</evidence>
<dbReference type="InterPro" id="IPR011990">
    <property type="entry name" value="TPR-like_helical_dom_sf"/>
</dbReference>
<dbReference type="AlphaFoldDB" id="A0AAX6MQC3"/>
<evidence type="ECO:0000256" key="5">
    <source>
        <dbReference type="SAM" id="MobiDB-lite"/>
    </source>
</evidence>
<evidence type="ECO:0000256" key="4">
    <source>
        <dbReference type="ARBA" id="ARBA00044511"/>
    </source>
</evidence>
<gene>
    <name evidence="8" type="ORF">Daesc_004788</name>
</gene>
<dbReference type="Proteomes" id="UP001369815">
    <property type="component" value="Unassembled WGS sequence"/>
</dbReference>
<dbReference type="Pfam" id="PF23279">
    <property type="entry name" value="TPR_25"/>
    <property type="match status" value="1"/>
</dbReference>
<evidence type="ECO:0000313" key="8">
    <source>
        <dbReference type="EMBL" id="KAK6954819.1"/>
    </source>
</evidence>